<evidence type="ECO:0000313" key="2">
    <source>
        <dbReference type="Proteomes" id="UP000719412"/>
    </source>
</evidence>
<protein>
    <submittedName>
        <fullName evidence="1">Uncharacterized protein</fullName>
    </submittedName>
</protein>
<dbReference type="EMBL" id="JABDTM020019971">
    <property type="protein sequence ID" value="KAH0817252.1"/>
    <property type="molecule type" value="Genomic_DNA"/>
</dbReference>
<sequence>MTSPLAARRAGAATAALAGSIGDDITAGYRVTAAALEDSRVRISQEVGPRHRQVLQVQECKSAERTEPAPVAL</sequence>
<proteinExistence type="predicted"/>
<name>A0A8J6LES9_TENMO</name>
<dbReference type="AlphaFoldDB" id="A0A8J6LES9"/>
<comment type="caution">
    <text evidence="1">The sequence shown here is derived from an EMBL/GenBank/DDBJ whole genome shotgun (WGS) entry which is preliminary data.</text>
</comment>
<organism evidence="1 2">
    <name type="scientific">Tenebrio molitor</name>
    <name type="common">Yellow mealworm beetle</name>
    <dbReference type="NCBI Taxonomy" id="7067"/>
    <lineage>
        <taxon>Eukaryota</taxon>
        <taxon>Metazoa</taxon>
        <taxon>Ecdysozoa</taxon>
        <taxon>Arthropoda</taxon>
        <taxon>Hexapoda</taxon>
        <taxon>Insecta</taxon>
        <taxon>Pterygota</taxon>
        <taxon>Neoptera</taxon>
        <taxon>Endopterygota</taxon>
        <taxon>Coleoptera</taxon>
        <taxon>Polyphaga</taxon>
        <taxon>Cucujiformia</taxon>
        <taxon>Tenebrionidae</taxon>
        <taxon>Tenebrio</taxon>
    </lineage>
</organism>
<reference evidence="1" key="1">
    <citation type="journal article" date="2020" name="J Insects Food Feed">
        <title>The yellow mealworm (Tenebrio molitor) genome: a resource for the emerging insects as food and feed industry.</title>
        <authorList>
            <person name="Eriksson T."/>
            <person name="Andere A."/>
            <person name="Kelstrup H."/>
            <person name="Emery V."/>
            <person name="Picard C."/>
        </authorList>
    </citation>
    <scope>NUCLEOTIDE SEQUENCE</scope>
    <source>
        <strain evidence="1">Stoneville</strain>
        <tissue evidence="1">Whole head</tissue>
    </source>
</reference>
<keyword evidence="2" id="KW-1185">Reference proteome</keyword>
<gene>
    <name evidence="1" type="ORF">GEV33_005538</name>
</gene>
<accession>A0A8J6LES9</accession>
<evidence type="ECO:0000313" key="1">
    <source>
        <dbReference type="EMBL" id="KAH0817252.1"/>
    </source>
</evidence>
<dbReference type="Proteomes" id="UP000719412">
    <property type="component" value="Unassembled WGS sequence"/>
</dbReference>
<reference evidence="1" key="2">
    <citation type="submission" date="2021-08" db="EMBL/GenBank/DDBJ databases">
        <authorList>
            <person name="Eriksson T."/>
        </authorList>
    </citation>
    <scope>NUCLEOTIDE SEQUENCE</scope>
    <source>
        <strain evidence="1">Stoneville</strain>
        <tissue evidence="1">Whole head</tissue>
    </source>
</reference>